<dbReference type="GO" id="GO:0009307">
    <property type="term" value="P:DNA restriction-modification system"/>
    <property type="evidence" value="ECO:0007669"/>
    <property type="project" value="UniProtKB-KW"/>
</dbReference>
<dbReference type="GO" id="GO:0003677">
    <property type="term" value="F:DNA binding"/>
    <property type="evidence" value="ECO:0007669"/>
    <property type="project" value="UniProtKB-KW"/>
</dbReference>
<evidence type="ECO:0000256" key="6">
    <source>
        <dbReference type="ARBA" id="ARBA00022759"/>
    </source>
</evidence>
<evidence type="ECO:0000259" key="11">
    <source>
        <dbReference type="SMART" id="SM00487"/>
    </source>
</evidence>
<dbReference type="GO" id="GO:0005524">
    <property type="term" value="F:ATP binding"/>
    <property type="evidence" value="ECO:0007669"/>
    <property type="project" value="UniProtKB-KW"/>
</dbReference>
<dbReference type="Gene3D" id="3.90.1570.50">
    <property type="match status" value="1"/>
</dbReference>
<keyword evidence="7 10" id="KW-0378">Hydrolase</keyword>
<evidence type="ECO:0000256" key="1">
    <source>
        <dbReference type="ARBA" id="ARBA00000851"/>
    </source>
</evidence>
<dbReference type="REBASE" id="247332">
    <property type="entry name" value="Tsi264b1ORF6525P"/>
</dbReference>
<dbReference type="GO" id="GO:0009035">
    <property type="term" value="F:type I site-specific deoxyribonuclease activity"/>
    <property type="evidence" value="ECO:0007669"/>
    <property type="project" value="UniProtKB-EC"/>
</dbReference>
<comment type="similarity">
    <text evidence="2 10">Belongs to the HsdR family.</text>
</comment>
<accession>A0A2N3PXX6</accession>
<dbReference type="PANTHER" id="PTHR30195">
    <property type="entry name" value="TYPE I SITE-SPECIFIC DEOXYRIBONUCLEASE PROTEIN SUBUNIT M AND R"/>
    <property type="match status" value="1"/>
</dbReference>
<dbReference type="Gene3D" id="3.40.50.300">
    <property type="entry name" value="P-loop containing nucleotide triphosphate hydrolases"/>
    <property type="match status" value="2"/>
</dbReference>
<dbReference type="CDD" id="cd22332">
    <property type="entry name" value="HsdR_N"/>
    <property type="match status" value="1"/>
</dbReference>
<dbReference type="Pfam" id="PF11867">
    <property type="entry name" value="T1RH-like_C"/>
    <property type="match status" value="1"/>
</dbReference>
<dbReference type="PANTHER" id="PTHR30195:SF15">
    <property type="entry name" value="TYPE I RESTRICTION ENZYME HINDI ENDONUCLEASE SUBUNIT"/>
    <property type="match status" value="1"/>
</dbReference>
<protein>
    <recommendedName>
        <fullName evidence="10">Type I restriction enzyme endonuclease subunit</fullName>
        <shortName evidence="10">R protein</shortName>
        <ecNumber evidence="10">3.1.21.3</ecNumber>
    </recommendedName>
</protein>
<keyword evidence="3" id="KW-0540">Nuclease</keyword>
<dbReference type="InterPro" id="IPR021810">
    <property type="entry name" value="T1RH-like_C"/>
</dbReference>
<evidence type="ECO:0000256" key="8">
    <source>
        <dbReference type="ARBA" id="ARBA00022840"/>
    </source>
</evidence>
<evidence type="ECO:0000256" key="7">
    <source>
        <dbReference type="ARBA" id="ARBA00022801"/>
    </source>
</evidence>
<comment type="caution">
    <text evidence="12">The sequence shown here is derived from an EMBL/GenBank/DDBJ whole genome shotgun (WGS) entry which is preliminary data.</text>
</comment>
<dbReference type="OrthoDB" id="9758243at2"/>
<dbReference type="InterPro" id="IPR055180">
    <property type="entry name" value="HsdR_RecA-like_helicase_dom_2"/>
</dbReference>
<gene>
    <name evidence="12" type="ORF">CWS72_06535</name>
</gene>
<sequence length="1143" mass="129544">MAATGINSEDRLVQATFAEHLEKVLGWESVYAFNDETFGPGGTLGRTSTNEAVLTRDLRAALARLNPDLPAAAIDETLRALTVQDFSRSMVQHNQDFFRLIRGGVPVHYRDALGRLREARAQVIDFDNRPGSNRFLAVRELKLTGLRTPNYNRRADLVCFVNGLPLVFIELKAVYKNIRAGFDGNLRDYMDENVIAHAFHHNAFLIVSNGDHARYGSITSAWDHFAEWKRLDETDKGSVEAEVLLNGMLAQDRLLDIVENFILFDESKAGATRKIVARNHQVLGVNRAVASVARQEELKREFPVERRLLYRMIELPLESRVVAKQTRRESSVPPGLREAATPFFVPEGPVEIVERAHPDLGRLGVFWHTQGSGKSYSMAFFAEKVRRKVPGNFTFLLMTDRNDLDSQIYKTFVGCGVADDQTPRAESGVALERLLKENHRYIFSLIHKFNQDVNPKKPYSERDDIIVISDEAHRTQAGRLARNMRLALPNAAFIGFTGTPLFKQDEITKRIFGDYVSCYDFKRSEEDGATVKLVYENRGEKLGVARADLNDRIAEKVEQADLDPDQAALLEKLLGKDYEVITADERLDKIAADFVEHCATRWEAGKALFVCIDKITCGRMHQRIMPRWRARAAQVRTESEAKRSEAAVTTDQSARNSLVEAADKLAAQANWLDETIVEIIISEAQNEVADFRKWDFDIIPHRALMKKGFETSDGQRVDVETAFKNPKHPFRVAIVCAMWLTGFDVECLSTLYIDKPMKAHTLMQAIARANRVYPGKAFGLIVDYNGMLASLRAALAQYALGDDGSGEEEIIAPIEERVQALLEAIEATEAHLRGLGFDPATLIGTTGFARVKGFADAVEAVYTNDEAKRRFEILARQVFIRFKALLMEPTAFAYAERHDNIEAIYKKLSERRDTADVTELLKELHRIVNEAIRTESVGDDQAEGLTFDLSQIDMERLRDEFAKKVRHKATVIQDIRDIVEEKLAAMLARNPMRMDYQRKYEDIVAEYNREKDRTAIEEIFRQLVELVKGLDEEQQRAAREGLQEDELALFDLLQKDSLDKTARERVKQASRELLAAIKARLAELDHFWEKEQTKADVEVFILDEVFASLPTPPFTADEKKLVASNVYAFVWQQAMNGEFSRAA</sequence>
<keyword evidence="6 12" id="KW-0255">Endonuclease</keyword>
<dbReference type="InterPro" id="IPR004473">
    <property type="entry name" value="Restrct_endonuc_typeI_HsdR"/>
</dbReference>
<evidence type="ECO:0000256" key="5">
    <source>
        <dbReference type="ARBA" id="ARBA00022747"/>
    </source>
</evidence>
<comment type="subunit">
    <text evidence="10">The type I restriction/modification system is composed of three polypeptides R, M and S.</text>
</comment>
<dbReference type="RefSeq" id="WP_101249780.1">
    <property type="nucleotide sequence ID" value="NZ_PIUM01000005.1"/>
</dbReference>
<comment type="catalytic activity">
    <reaction evidence="1 10">
        <text>Endonucleolytic cleavage of DNA to give random double-stranded fragments with terminal 5'-phosphates, ATP is simultaneously hydrolyzed.</text>
        <dbReference type="EC" id="3.1.21.3"/>
    </reaction>
</comment>
<dbReference type="CDD" id="cd18800">
    <property type="entry name" value="SF2_C_EcoR124I-like"/>
    <property type="match status" value="1"/>
</dbReference>
<keyword evidence="8 10" id="KW-0067">ATP-binding</keyword>
<organism evidence="12 13">
    <name type="scientific">Telmatospirillum siberiense</name>
    <dbReference type="NCBI Taxonomy" id="382514"/>
    <lineage>
        <taxon>Bacteria</taxon>
        <taxon>Pseudomonadati</taxon>
        <taxon>Pseudomonadota</taxon>
        <taxon>Alphaproteobacteria</taxon>
        <taxon>Rhodospirillales</taxon>
        <taxon>Rhodospirillaceae</taxon>
        <taxon>Telmatospirillum</taxon>
    </lineage>
</organism>
<keyword evidence="13" id="KW-1185">Reference proteome</keyword>
<evidence type="ECO:0000256" key="9">
    <source>
        <dbReference type="ARBA" id="ARBA00023125"/>
    </source>
</evidence>
<dbReference type="Pfam" id="PF22679">
    <property type="entry name" value="T1R_D3-like"/>
    <property type="match status" value="1"/>
</dbReference>
<dbReference type="AlphaFoldDB" id="A0A2N3PXX6"/>
<dbReference type="InterPro" id="IPR014001">
    <property type="entry name" value="Helicase_ATP-bd"/>
</dbReference>
<evidence type="ECO:0000256" key="2">
    <source>
        <dbReference type="ARBA" id="ARBA00008598"/>
    </source>
</evidence>
<keyword evidence="5 10" id="KW-0680">Restriction system</keyword>
<keyword evidence="4 10" id="KW-0547">Nucleotide-binding</keyword>
<dbReference type="EMBL" id="PIUM01000005">
    <property type="protein sequence ID" value="PKU25256.1"/>
    <property type="molecule type" value="Genomic_DNA"/>
</dbReference>
<dbReference type="InterPro" id="IPR007409">
    <property type="entry name" value="Restrct_endonuc_type1_HsdR_N"/>
</dbReference>
<evidence type="ECO:0000256" key="3">
    <source>
        <dbReference type="ARBA" id="ARBA00022722"/>
    </source>
</evidence>
<keyword evidence="9 10" id="KW-0238">DNA-binding</keyword>
<evidence type="ECO:0000313" key="13">
    <source>
        <dbReference type="Proteomes" id="UP000233293"/>
    </source>
</evidence>
<dbReference type="SMART" id="SM00487">
    <property type="entry name" value="DEXDc"/>
    <property type="match status" value="1"/>
</dbReference>
<evidence type="ECO:0000256" key="4">
    <source>
        <dbReference type="ARBA" id="ARBA00022741"/>
    </source>
</evidence>
<dbReference type="InterPro" id="IPR027417">
    <property type="entry name" value="P-loop_NTPase"/>
</dbReference>
<name>A0A2N3PXX6_9PROT</name>
<reference evidence="13" key="1">
    <citation type="submission" date="2017-12" db="EMBL/GenBank/DDBJ databases">
        <title>Draft genome sequence of Telmatospirillum siberiense 26-4b1T, an acidotolerant peatland alphaproteobacterium potentially involved in sulfur cycling.</title>
        <authorList>
            <person name="Hausmann B."/>
            <person name="Pjevac P."/>
            <person name="Schreck K."/>
            <person name="Herbold C.W."/>
            <person name="Daims H."/>
            <person name="Wagner M."/>
            <person name="Pester M."/>
            <person name="Loy A."/>
        </authorList>
    </citation>
    <scope>NUCLEOTIDE SEQUENCE [LARGE SCALE GENOMIC DNA]</scope>
    <source>
        <strain evidence="13">26-4b1</strain>
    </source>
</reference>
<dbReference type="Proteomes" id="UP000233293">
    <property type="component" value="Unassembled WGS sequence"/>
</dbReference>
<evidence type="ECO:0000256" key="10">
    <source>
        <dbReference type="RuleBase" id="RU364115"/>
    </source>
</evidence>
<dbReference type="Pfam" id="PF18766">
    <property type="entry name" value="SWI2_SNF2"/>
    <property type="match status" value="1"/>
</dbReference>
<proteinExistence type="inferred from homology"/>
<comment type="function">
    <text evidence="10">Subunit R is required for both nuclease and ATPase activities, but not for modification.</text>
</comment>
<dbReference type="SUPFAM" id="SSF52540">
    <property type="entry name" value="P-loop containing nucleoside triphosphate hydrolases"/>
    <property type="match status" value="1"/>
</dbReference>
<feature type="domain" description="Helicase ATP-binding" evidence="11">
    <location>
        <begin position="297"/>
        <end position="537"/>
    </location>
</feature>
<dbReference type="NCBIfam" id="TIGR00348">
    <property type="entry name" value="hsdR"/>
    <property type="match status" value="1"/>
</dbReference>
<dbReference type="Pfam" id="PF04313">
    <property type="entry name" value="HSDR_N"/>
    <property type="match status" value="1"/>
</dbReference>
<dbReference type="InterPro" id="IPR040980">
    <property type="entry name" value="SWI2_SNF2"/>
</dbReference>
<evidence type="ECO:0000313" key="12">
    <source>
        <dbReference type="EMBL" id="PKU25256.1"/>
    </source>
</evidence>
<dbReference type="InterPro" id="IPR051268">
    <property type="entry name" value="Type-I_R_enzyme_R_subunit"/>
</dbReference>
<dbReference type="EC" id="3.1.21.3" evidence="10"/>